<dbReference type="EMBL" id="BBMT01000003">
    <property type="protein sequence ID" value="GAL33614.1"/>
    <property type="molecule type" value="Genomic_DNA"/>
</dbReference>
<evidence type="ECO:0000313" key="1">
    <source>
        <dbReference type="EMBL" id="GAL33614.1"/>
    </source>
</evidence>
<gene>
    <name evidence="1" type="ORF">JCM19240_2310</name>
</gene>
<name>A0A090T4D7_9VIBR</name>
<dbReference type="AlphaFoldDB" id="A0A090T4D7"/>
<evidence type="ECO:0000313" key="2">
    <source>
        <dbReference type="Proteomes" id="UP000029224"/>
    </source>
</evidence>
<protein>
    <submittedName>
        <fullName evidence="1">Uncharacterized protein</fullName>
    </submittedName>
</protein>
<accession>A0A090T4D7</accession>
<dbReference type="Proteomes" id="UP000029224">
    <property type="component" value="Unassembled WGS sequence"/>
</dbReference>
<reference evidence="1 2" key="2">
    <citation type="submission" date="2014-09" db="EMBL/GenBank/DDBJ databases">
        <authorList>
            <consortium name="NBRP consortium"/>
            <person name="Sawabe T."/>
            <person name="Meirelles P."/>
            <person name="Nakanishi M."/>
            <person name="Sayaka M."/>
            <person name="Hattori M."/>
            <person name="Ohkuma M."/>
        </authorList>
    </citation>
    <scope>NUCLEOTIDE SEQUENCE [LARGE SCALE GENOMIC DNA]</scope>
    <source>
        <strain evidence="1 2">JCM 19240</strain>
    </source>
</reference>
<sequence>MSVIDLMHVERDDRAYVNQRLSPFSEEIQRILLNDTYVNQLSLSAILTFE</sequence>
<reference evidence="1 2" key="1">
    <citation type="submission" date="2014-09" db="EMBL/GenBank/DDBJ databases">
        <title>Vibrio maritimus JCM 19240. (C210) whole genome shotgun sequence.</title>
        <authorList>
            <person name="Sawabe T."/>
            <person name="Meirelles P."/>
            <person name="Nakanishi M."/>
            <person name="Sayaka M."/>
            <person name="Hattori M."/>
            <person name="Ohkuma M."/>
        </authorList>
    </citation>
    <scope>NUCLEOTIDE SEQUENCE [LARGE SCALE GENOMIC DNA]</scope>
    <source>
        <strain evidence="1 2">JCM 19240</strain>
    </source>
</reference>
<proteinExistence type="predicted"/>
<comment type="caution">
    <text evidence="1">The sequence shown here is derived from an EMBL/GenBank/DDBJ whole genome shotgun (WGS) entry which is preliminary data.</text>
</comment>
<organism evidence="1 2">
    <name type="scientific">Vibrio maritimus</name>
    <dbReference type="NCBI Taxonomy" id="990268"/>
    <lineage>
        <taxon>Bacteria</taxon>
        <taxon>Pseudomonadati</taxon>
        <taxon>Pseudomonadota</taxon>
        <taxon>Gammaproteobacteria</taxon>
        <taxon>Vibrionales</taxon>
        <taxon>Vibrionaceae</taxon>
        <taxon>Vibrio</taxon>
    </lineage>
</organism>
<keyword evidence="2" id="KW-1185">Reference proteome</keyword>